<evidence type="ECO:0000256" key="1">
    <source>
        <dbReference type="SAM" id="MobiDB-lite"/>
    </source>
</evidence>
<name>A0A1B1DVD9_9APIC</name>
<feature type="compositionally biased region" description="Acidic residues" evidence="1">
    <location>
        <begin position="218"/>
        <end position="228"/>
    </location>
</feature>
<dbReference type="AlphaFoldDB" id="A0A1B1DVD9"/>
<reference evidence="4" key="1">
    <citation type="submission" date="2016-06" db="EMBL/GenBank/DDBJ databases">
        <title>First high quality genome sequence of Plasmodium coatneyi using continuous long reads from single molecule, real-time sequencing.</title>
        <authorList>
            <person name="Chien J.-T."/>
            <person name="Pakala S.B."/>
            <person name="Geraldo J.A."/>
            <person name="Lapp S.A."/>
            <person name="Barnwell J.W."/>
            <person name="Kissinger J.C."/>
            <person name="Galinski M.R."/>
            <person name="Humphrey J.C."/>
        </authorList>
    </citation>
    <scope>NUCLEOTIDE SEQUENCE [LARGE SCALE GENOMIC DNA]</scope>
    <source>
        <strain evidence="4">Hackeri</strain>
    </source>
</reference>
<keyword evidence="2" id="KW-1133">Transmembrane helix</keyword>
<evidence type="ECO:0000256" key="2">
    <source>
        <dbReference type="SAM" id="Phobius"/>
    </source>
</evidence>
<dbReference type="VEuPathDB" id="PlasmoDB:PCOAH_00010950"/>
<protein>
    <submittedName>
        <fullName evidence="3">KIR protein</fullName>
    </submittedName>
</protein>
<proteinExistence type="predicted"/>
<evidence type="ECO:0000313" key="4">
    <source>
        <dbReference type="Proteomes" id="UP000092716"/>
    </source>
</evidence>
<feature type="region of interest" description="Disordered" evidence="1">
    <location>
        <begin position="197"/>
        <end position="247"/>
    </location>
</feature>
<dbReference type="GeneID" id="30907821"/>
<feature type="compositionally biased region" description="Basic and acidic residues" evidence="1">
    <location>
        <begin position="202"/>
        <end position="217"/>
    </location>
</feature>
<evidence type="ECO:0000313" key="3">
    <source>
        <dbReference type="EMBL" id="ANQ06704.1"/>
    </source>
</evidence>
<sequence length="328" mass="37381">MFETANACRKYASMQNYGDKLASTLGKGIKRSGMDIRPVMSRIARGWCNAFKIQQDKEPLGGKPWDFFYYWLGTRVKQNWKEENFSEIIGTIYDSFPKDQKSMSICTDKYPGISESLFEKSKELFDFFYNYDTAKDELTRRGLLTYEGCNKSLKGAEEAYQSIKSACTGEIEHSTYCGKLTAEYGKYFDNGESKWACPQDSTRAEKPQEDVKIRKEEEEVEEEDEDLAEVQSKGQEDEEGEQGPVGGVVAPAAVSGALATIALPTLAYFFYKYKPFFFKKNNHSGVRRKKRSTLRHDLNTLSEDDEDDDTLTTAYSSEYSIPYTSSSR</sequence>
<dbReference type="KEGG" id="pcot:PCOAH_00010950"/>
<accession>A0A1B1DVD9</accession>
<feature type="transmembrane region" description="Helical" evidence="2">
    <location>
        <begin position="248"/>
        <end position="271"/>
    </location>
</feature>
<dbReference type="Proteomes" id="UP000092716">
    <property type="component" value="Chromosome 5"/>
</dbReference>
<dbReference type="RefSeq" id="XP_019913399.1">
    <property type="nucleotide sequence ID" value="XM_020057904.1"/>
</dbReference>
<gene>
    <name evidence="3" type="ORF">PCOAH_00010950</name>
</gene>
<dbReference type="EMBL" id="CP016243">
    <property type="protein sequence ID" value="ANQ06704.1"/>
    <property type="molecule type" value="Genomic_DNA"/>
</dbReference>
<keyword evidence="4" id="KW-1185">Reference proteome</keyword>
<keyword evidence="2" id="KW-0472">Membrane</keyword>
<organism evidence="3 4">
    <name type="scientific">Plasmodium coatneyi</name>
    <dbReference type="NCBI Taxonomy" id="208452"/>
    <lineage>
        <taxon>Eukaryota</taxon>
        <taxon>Sar</taxon>
        <taxon>Alveolata</taxon>
        <taxon>Apicomplexa</taxon>
        <taxon>Aconoidasida</taxon>
        <taxon>Haemosporida</taxon>
        <taxon>Plasmodiidae</taxon>
        <taxon>Plasmodium</taxon>
    </lineage>
</organism>
<keyword evidence="2" id="KW-0812">Transmembrane</keyword>